<dbReference type="Pfam" id="PF18184">
    <property type="entry name" value="SLATT_3"/>
    <property type="match status" value="1"/>
</dbReference>
<feature type="transmembrane region" description="Helical" evidence="1">
    <location>
        <begin position="182"/>
        <end position="202"/>
    </location>
</feature>
<protein>
    <recommendedName>
        <fullName evidence="6">DUF4231 domain-containing protein</fullName>
    </recommendedName>
</protein>
<dbReference type="Proteomes" id="UP000230495">
    <property type="component" value="Unassembled WGS sequence"/>
</dbReference>
<dbReference type="AlphaFoldDB" id="A0A2J0PET6"/>
<keyword evidence="1" id="KW-0472">Membrane</keyword>
<evidence type="ECO:0000259" key="2">
    <source>
        <dbReference type="Pfam" id="PF18181"/>
    </source>
</evidence>
<feature type="domain" description="SMODS and SLOG-associating 2TM effector" evidence="2">
    <location>
        <begin position="156"/>
        <end position="279"/>
    </location>
</feature>
<gene>
    <name evidence="4" type="ORF">B9Q37_22635</name>
</gene>
<organism evidence="4">
    <name type="scientific">Enterobacter kobei</name>
    <dbReference type="NCBI Taxonomy" id="208224"/>
    <lineage>
        <taxon>Bacteria</taxon>
        <taxon>Pseudomonadati</taxon>
        <taxon>Pseudomonadota</taxon>
        <taxon>Gammaproteobacteria</taxon>
        <taxon>Enterobacterales</taxon>
        <taxon>Enterobacteriaceae</taxon>
        <taxon>Enterobacter</taxon>
        <taxon>Enterobacter cloacae complex</taxon>
    </lineage>
</organism>
<dbReference type="EMBL" id="NEEU01000025">
    <property type="protein sequence ID" value="PJD68732.1"/>
    <property type="molecule type" value="Genomic_DNA"/>
</dbReference>
<name>A0A2J0PET6_9ENTR</name>
<dbReference type="NCBIfam" id="NF033610">
    <property type="entry name" value="SLATT_3"/>
    <property type="match status" value="1"/>
</dbReference>
<proteinExistence type="predicted"/>
<dbReference type="RefSeq" id="WP_100126960.1">
    <property type="nucleotide sequence ID" value="NZ_NEEU01000025.1"/>
</dbReference>
<feature type="transmembrane region" description="Helical" evidence="1">
    <location>
        <begin position="21"/>
        <end position="41"/>
    </location>
</feature>
<dbReference type="Pfam" id="PF18181">
    <property type="entry name" value="SLATT_1"/>
    <property type="match status" value="1"/>
</dbReference>
<evidence type="ECO:0000313" key="5">
    <source>
        <dbReference type="Proteomes" id="UP000230495"/>
    </source>
</evidence>
<accession>A0A2J0PET6</accession>
<keyword evidence="1" id="KW-1133">Transmembrane helix</keyword>
<keyword evidence="1" id="KW-0812">Transmembrane</keyword>
<reference evidence="4 5" key="1">
    <citation type="journal article" date="2017" name="J. Antimicrob. Chemother.">
        <title>Characterization of the population structure, drug resistance mechanisms and plasmids of the community-associated Enterobacter cloacae complex in China.</title>
        <authorList>
            <person name="Zhou K."/>
            <person name="Yu W."/>
            <person name="Cao X."/>
            <person name="Shen P."/>
            <person name="Lu H."/>
            <person name="Luo Q."/>
            <person name="Rossen J.W.A."/>
            <person name="Xiao Y."/>
        </authorList>
    </citation>
    <scope>NUCLEOTIDE SEQUENCE [LARGE SCALE GENOMIC DNA]</scope>
    <source>
        <strain evidence="4">ECC1097</strain>
    </source>
</reference>
<evidence type="ECO:0000313" key="4">
    <source>
        <dbReference type="EMBL" id="PJD68732.1"/>
    </source>
</evidence>
<comment type="caution">
    <text evidence="4">The sequence shown here is derived from an EMBL/GenBank/DDBJ whole genome shotgun (WGS) entry which is preliminary data.</text>
</comment>
<evidence type="ECO:0000259" key="3">
    <source>
        <dbReference type="Pfam" id="PF18184"/>
    </source>
</evidence>
<feature type="domain" description="SMODS and SLOG-associating 2TM effector" evidence="3">
    <location>
        <begin position="4"/>
        <end position="153"/>
    </location>
</feature>
<sequence length="290" mass="33737">MKYPSLYDVTNKRSASYQKRYFFFLRLEYCILVLNAVNAFLTYEKKHIVALVLFSMLMLMMVLKIKKTSEQEWYKYRAITESIKTVSWKFSMRAEPFNDEDEVKNINSLSEYLEDIVGGSEFISKTIDPKSVDESTVTDEMKGLRTLSFEKRRDFYVDGRINDQRDWYVSKAQANKDAGKKWNICMFVIYVLAFLCSLYNAYYSVPGSIIPISILTTIASSLVGWIQVKRYSELSASYILTAHEIGVIKEQASYVSSESDFSSFIRDAETAFSREHTQWIARRVANRKPK</sequence>
<evidence type="ECO:0000256" key="1">
    <source>
        <dbReference type="SAM" id="Phobius"/>
    </source>
</evidence>
<evidence type="ECO:0008006" key="6">
    <source>
        <dbReference type="Google" id="ProtNLM"/>
    </source>
</evidence>
<dbReference type="InterPro" id="IPR040884">
    <property type="entry name" value="SLATT_1"/>
</dbReference>
<feature type="transmembrane region" description="Helical" evidence="1">
    <location>
        <begin position="47"/>
        <end position="65"/>
    </location>
</feature>
<dbReference type="NCBIfam" id="NF033634">
    <property type="entry name" value="SLATT_1"/>
    <property type="match status" value="1"/>
</dbReference>
<dbReference type="InterPro" id="IPR041116">
    <property type="entry name" value="SLATT_3"/>
</dbReference>
<dbReference type="OrthoDB" id="9806639at2"/>
<feature type="transmembrane region" description="Helical" evidence="1">
    <location>
        <begin position="208"/>
        <end position="228"/>
    </location>
</feature>